<organism evidence="2 3">
    <name type="scientific">Solanum commersonii</name>
    <name type="common">Commerson's wild potato</name>
    <name type="synonym">Commerson's nightshade</name>
    <dbReference type="NCBI Taxonomy" id="4109"/>
    <lineage>
        <taxon>Eukaryota</taxon>
        <taxon>Viridiplantae</taxon>
        <taxon>Streptophyta</taxon>
        <taxon>Embryophyta</taxon>
        <taxon>Tracheophyta</taxon>
        <taxon>Spermatophyta</taxon>
        <taxon>Magnoliopsida</taxon>
        <taxon>eudicotyledons</taxon>
        <taxon>Gunneridae</taxon>
        <taxon>Pentapetalae</taxon>
        <taxon>asterids</taxon>
        <taxon>lamiids</taxon>
        <taxon>Solanales</taxon>
        <taxon>Solanaceae</taxon>
        <taxon>Solanoideae</taxon>
        <taxon>Solaneae</taxon>
        <taxon>Solanum</taxon>
    </lineage>
</organism>
<keyword evidence="3" id="KW-1185">Reference proteome</keyword>
<proteinExistence type="predicted"/>
<feature type="region of interest" description="Disordered" evidence="1">
    <location>
        <begin position="36"/>
        <end position="57"/>
    </location>
</feature>
<dbReference type="Proteomes" id="UP000824120">
    <property type="component" value="Chromosome 8"/>
</dbReference>
<comment type="caution">
    <text evidence="2">The sequence shown here is derived from an EMBL/GenBank/DDBJ whole genome shotgun (WGS) entry which is preliminary data.</text>
</comment>
<name>A0A9J5XUD7_SOLCO</name>
<accession>A0A9J5XUD7</accession>
<protein>
    <submittedName>
        <fullName evidence="2">Uncharacterized protein</fullName>
    </submittedName>
</protein>
<dbReference type="AlphaFoldDB" id="A0A9J5XUD7"/>
<evidence type="ECO:0000313" key="3">
    <source>
        <dbReference type="Proteomes" id="UP000824120"/>
    </source>
</evidence>
<dbReference type="EMBL" id="JACXVP010000008">
    <property type="protein sequence ID" value="KAG5591445.1"/>
    <property type="molecule type" value="Genomic_DNA"/>
</dbReference>
<evidence type="ECO:0000256" key="1">
    <source>
        <dbReference type="SAM" id="MobiDB-lite"/>
    </source>
</evidence>
<feature type="region of interest" description="Disordered" evidence="1">
    <location>
        <begin position="191"/>
        <end position="216"/>
    </location>
</feature>
<gene>
    <name evidence="2" type="ORF">H5410_041959</name>
</gene>
<sequence length="257" mass="28984">MSAEAGINIQSAILGTAQVHCVPPIFSGNRVSMAPKAKNMAGSKRSRKGEASGFENREPARKFGKKAIERYGWKWFDCQREAKYMGDAYVDSVSVLVPAKHLTEVIRYRVVLVYMLMKGMPINIGAILRQNMRKFRTNLRWRFCYGGLITRFLRTQGIEEEACDLTITLHLDLTGRLVDVTRIKTLDTSHGHVLSPRRGNPTGPTFLEPLDDDEATADEEEDDVVEGETNALMNYARNISPDPIKDNVYLTWVLEFG</sequence>
<reference evidence="2 3" key="1">
    <citation type="submission" date="2020-09" db="EMBL/GenBank/DDBJ databases">
        <title>De no assembly of potato wild relative species, Solanum commersonii.</title>
        <authorList>
            <person name="Cho K."/>
        </authorList>
    </citation>
    <scope>NUCLEOTIDE SEQUENCE [LARGE SCALE GENOMIC DNA]</scope>
    <source>
        <strain evidence="2">LZ3.2</strain>
        <tissue evidence="2">Leaf</tissue>
    </source>
</reference>
<evidence type="ECO:0000313" key="2">
    <source>
        <dbReference type="EMBL" id="KAG5591445.1"/>
    </source>
</evidence>